<sequence length="202" mass="22534">MFILIVFLILLGVGLVSAIDIDDNSDDYILNENPSLLVSSVPYTAKTPSKISTIVKAPKVTSKYNKNTYFKVTVKDKSNKNPIKGLKLKLKVFTGKKYKTYTVKTNSKGVAKFKTKGLKIGTHKVLIKSADKRYSLSSKSSIVIKKTPTKRKGYYVASRNSDKFHYSSCASAKRIKSYNKITFSSRSSAINQGYRPCARCHP</sequence>
<reference evidence="4" key="2">
    <citation type="submission" date="2016-02" db="EMBL/GenBank/DDBJ databases">
        <title>The draft genome sequence of the rumen methanogen Methanobrevibacter olleyae YLM1.</title>
        <authorList>
            <consortium name="New Zealand Agricultural Greenhouse Gas Research Centre/Pastoral Greenhouse Gas Research Consortium"/>
            <person name="Kelly W.J."/>
            <person name="Li D."/>
            <person name="Lambie S.C."/>
            <person name="Attwood G.T."/>
            <person name="Altermann E."/>
            <person name="Leahy S.C."/>
        </authorList>
    </citation>
    <scope>NUCLEOTIDE SEQUENCE [LARGE SCALE GENOMIC DNA]</scope>
    <source>
        <strain evidence="4">YLM1</strain>
    </source>
</reference>
<dbReference type="EMBL" id="CP014265">
    <property type="protein sequence ID" value="AMK16100.1"/>
    <property type="molecule type" value="Genomic_DNA"/>
</dbReference>
<dbReference type="InterPro" id="IPR035451">
    <property type="entry name" value="Ada-like_dom_sf"/>
</dbReference>
<dbReference type="Gene3D" id="3.40.10.10">
    <property type="entry name" value="DNA Methylphosphotriester Repair Domain"/>
    <property type="match status" value="1"/>
</dbReference>
<accession>A0A126R149</accession>
<evidence type="ECO:0000256" key="1">
    <source>
        <dbReference type="ARBA" id="ARBA00023159"/>
    </source>
</evidence>
<dbReference type="PATRIC" id="fig|294671.3.peg.1609"/>
<name>A0A126R149_METOL</name>
<keyword evidence="4" id="KW-1185">Reference proteome</keyword>
<dbReference type="GO" id="GO:0003677">
    <property type="term" value="F:DNA binding"/>
    <property type="evidence" value="ECO:0007669"/>
    <property type="project" value="InterPro"/>
</dbReference>
<evidence type="ECO:0000259" key="2">
    <source>
        <dbReference type="Pfam" id="PF02805"/>
    </source>
</evidence>
<dbReference type="GeneID" id="62346009"/>
<protein>
    <submittedName>
        <fullName evidence="3">Adhesin-like protein</fullName>
    </submittedName>
</protein>
<proteinExistence type="predicted"/>
<dbReference type="Gene3D" id="2.60.40.10">
    <property type="entry name" value="Immunoglobulins"/>
    <property type="match status" value="1"/>
</dbReference>
<dbReference type="RefSeq" id="WP_067148140.1">
    <property type="nucleotide sequence ID" value="NZ_CP014265.1"/>
</dbReference>
<dbReference type="Proteomes" id="UP000066376">
    <property type="component" value="Chromosome"/>
</dbReference>
<dbReference type="SUPFAM" id="SSF57884">
    <property type="entry name" value="Ada DNA repair protein, N-terminal domain (N-Ada 10)"/>
    <property type="match status" value="1"/>
</dbReference>
<dbReference type="SUPFAM" id="SSF49373">
    <property type="entry name" value="Invasin/intimin cell-adhesion fragments"/>
    <property type="match status" value="1"/>
</dbReference>
<keyword evidence="1" id="KW-0010">Activator</keyword>
<dbReference type="AlphaFoldDB" id="A0A126R149"/>
<reference evidence="3 4" key="1">
    <citation type="journal article" date="2016" name="Genome Announc.">
        <title>Draft Genome Sequence of the Rumen Methanogen Methanobrevibacter olleyae YLM1.</title>
        <authorList>
            <person name="Kelly W.J."/>
            <person name="Li D."/>
            <person name="Lambie S.C."/>
            <person name="Cox F."/>
            <person name="Attwood G.T."/>
            <person name="Altermann E."/>
            <person name="Leahy S.C."/>
        </authorList>
    </citation>
    <scope>NUCLEOTIDE SEQUENCE [LARGE SCALE GENOMIC DNA]</scope>
    <source>
        <strain evidence="3 4">YLM1</strain>
    </source>
</reference>
<evidence type="ECO:0000313" key="4">
    <source>
        <dbReference type="Proteomes" id="UP000066376"/>
    </source>
</evidence>
<dbReference type="GO" id="GO:0008168">
    <property type="term" value="F:methyltransferase activity"/>
    <property type="evidence" value="ECO:0007669"/>
    <property type="project" value="InterPro"/>
</dbReference>
<dbReference type="GO" id="GO:0006355">
    <property type="term" value="P:regulation of DNA-templated transcription"/>
    <property type="evidence" value="ECO:0007669"/>
    <property type="project" value="InterPro"/>
</dbReference>
<organism evidence="3 4">
    <name type="scientific">Methanobrevibacter olleyae</name>
    <dbReference type="NCBI Taxonomy" id="294671"/>
    <lineage>
        <taxon>Archaea</taxon>
        <taxon>Methanobacteriati</taxon>
        <taxon>Methanobacteriota</taxon>
        <taxon>Methanomada group</taxon>
        <taxon>Methanobacteria</taxon>
        <taxon>Methanobacteriales</taxon>
        <taxon>Methanobacteriaceae</taxon>
        <taxon>Methanobrevibacter</taxon>
    </lineage>
</organism>
<dbReference type="GO" id="GO:0008270">
    <property type="term" value="F:zinc ion binding"/>
    <property type="evidence" value="ECO:0007669"/>
    <property type="project" value="InterPro"/>
</dbReference>
<dbReference type="InterPro" id="IPR008964">
    <property type="entry name" value="Invasin/intimin_cell_adhesion"/>
</dbReference>
<dbReference type="KEGG" id="mol:YLM1_1545"/>
<evidence type="ECO:0000313" key="3">
    <source>
        <dbReference type="EMBL" id="AMK16100.1"/>
    </source>
</evidence>
<dbReference type="InterPro" id="IPR013783">
    <property type="entry name" value="Ig-like_fold"/>
</dbReference>
<dbReference type="STRING" id="294671.YLM1_1545"/>
<dbReference type="Pfam" id="PF02805">
    <property type="entry name" value="Ada_Zn_binding"/>
    <property type="match status" value="1"/>
</dbReference>
<dbReference type="InterPro" id="IPR004026">
    <property type="entry name" value="Ada_DNA_repair_Zn-bd"/>
</dbReference>
<gene>
    <name evidence="3" type="ORF">YLM1_1545</name>
</gene>
<feature type="domain" description="Ada DNA repair metal-binding" evidence="2">
    <location>
        <begin position="142"/>
        <end position="202"/>
    </location>
</feature>
<dbReference type="GO" id="GO:0006281">
    <property type="term" value="P:DNA repair"/>
    <property type="evidence" value="ECO:0007669"/>
    <property type="project" value="InterPro"/>
</dbReference>